<gene>
    <name evidence="2" type="ORF">FOZ61_004883</name>
</gene>
<reference evidence="2 3" key="1">
    <citation type="submission" date="2020-04" db="EMBL/GenBank/DDBJ databases">
        <title>Perkinsus olseni comparative genomics.</title>
        <authorList>
            <person name="Bogema D.R."/>
        </authorList>
    </citation>
    <scope>NUCLEOTIDE SEQUENCE [LARGE SCALE GENOMIC DNA]</scope>
    <source>
        <strain evidence="2">ATCC PRA-179</strain>
    </source>
</reference>
<name>A0A7J6LJG2_PEROL</name>
<dbReference type="EMBL" id="JABAHT010000276">
    <property type="protein sequence ID" value="KAF4659246.1"/>
    <property type="molecule type" value="Genomic_DNA"/>
</dbReference>
<protein>
    <recommendedName>
        <fullName evidence="4">GIY-YIG domain-containing protein</fullName>
    </recommendedName>
</protein>
<evidence type="ECO:0008006" key="4">
    <source>
        <dbReference type="Google" id="ProtNLM"/>
    </source>
</evidence>
<proteinExistence type="predicted"/>
<dbReference type="Proteomes" id="UP000570595">
    <property type="component" value="Unassembled WGS sequence"/>
</dbReference>
<evidence type="ECO:0000313" key="2">
    <source>
        <dbReference type="EMBL" id="KAF4659246.1"/>
    </source>
</evidence>
<dbReference type="AlphaFoldDB" id="A0A7J6LJG2"/>
<sequence>MLASLSWHLGRAAPVVVRRLPLIPLRHRCHSCTKVNYNTIRLVQRENPATWHLILDKDFTEKWLPPPVRISHCDNPHCRTCAVLRETRPAVRTLNHGWMEEGELSCRSKNLVYALQCRGCGILYVGETGRELRQRLSSHLQIKGNGPMSIHYRNDAEVCPLVSTDNFDSDDKQKHMSLGNFDVVILESLFFDGEQYTSPLEEARIRRARSNPELSTVGESTIIVHHASLKACLSLAYDQEKYCPRRVARRKILPSPVEGNDEVEGDDAVQQAPADEQPVLRAKRRAKDKALENMKAFLDAQSDESGFEDLDSLND</sequence>
<feature type="region of interest" description="Disordered" evidence="1">
    <location>
        <begin position="254"/>
        <end position="285"/>
    </location>
</feature>
<evidence type="ECO:0000256" key="1">
    <source>
        <dbReference type="SAM" id="MobiDB-lite"/>
    </source>
</evidence>
<accession>A0A7J6LJG2</accession>
<dbReference type="OrthoDB" id="10025388at2759"/>
<organism evidence="2 3">
    <name type="scientific">Perkinsus olseni</name>
    <name type="common">Perkinsus atlanticus</name>
    <dbReference type="NCBI Taxonomy" id="32597"/>
    <lineage>
        <taxon>Eukaryota</taxon>
        <taxon>Sar</taxon>
        <taxon>Alveolata</taxon>
        <taxon>Perkinsozoa</taxon>
        <taxon>Perkinsea</taxon>
        <taxon>Perkinsida</taxon>
        <taxon>Perkinsidae</taxon>
        <taxon>Perkinsus</taxon>
    </lineage>
</organism>
<evidence type="ECO:0000313" key="3">
    <source>
        <dbReference type="Proteomes" id="UP000570595"/>
    </source>
</evidence>
<comment type="caution">
    <text evidence="2">The sequence shown here is derived from an EMBL/GenBank/DDBJ whole genome shotgun (WGS) entry which is preliminary data.</text>
</comment>